<keyword evidence="1" id="KW-0812">Transmembrane</keyword>
<keyword evidence="1" id="KW-0472">Membrane</keyword>
<feature type="transmembrane region" description="Helical" evidence="1">
    <location>
        <begin position="69"/>
        <end position="91"/>
    </location>
</feature>
<sequence length="929" mass="106098">MDRSGYAFTELQQLANKYDRTPYHPRFPYAFHPMLQLVPILGNTLVFIQTVMFIHRVNQLVYIPYRERFEIWVSAIILLVLGMVPVAGFYLTLCCTICSDYLIIARRILLTRGSKQRVDIEAPMEICALDSASFIMSPIAKPASVHTATSIYTTREMAASTVSLKRQGSVMSSKSGSTKRGSIIMVEPPVVEQAKLDRVSRMNWMDEVMALSPTEDYRTSLSVNAINRNRSQTLYTNLHDLATRNSKMPMPRQESSSMRNLPSYLAHNRDSLFGDGRPKRIALADRRLTRSLHIDDEELDKRESLSKDYAAVHREHRELFMAHVRDKIQADGFRQHEERLRRLLLAYLMRTLSLFQILPSHAIELIVYHVAGSSRLLFDDDTESPDEYTVLLMPLLSVCRDFRAAVLARYCRIHTLNLTLFSDKGNDKRLLWPARLRGIGFPTQLHAQELKITLGVFSVYNGTALRELLRALHGDYLFPMARSLKVTLTLTTQEQCLLAYIPAAQDIEPNIRAFVQRIRLMAPTTRRVCISFQSHSDDESQFATPHFGSLVAQLSQLGDTIEHRYNYCPMLLELPPTGIGSLVIMDYNPVGGDLVMQLARHHAPTLRTLGIYVGGIGGMSQLLQNVDGSPVQYPYLTSLRLEKRRDWDEGMGQQPLPVFPGATPFPKLRHLSFTRGYPFGDDTPFRGNAYTLEYLYLYLCFPEIRVFRALQVFTHNSHPKLQCVRLEFESDRLQDLFDTDVSYIQFALSIGPNARVRQITNLRTASLLLPLIPVLGEYACIQVLSLPFMSMDLWDVIALVKALPLLTDLHTRFSKPEAWPSGVFDQHLPAYVIANYAPMGERFRCWRFADFHDTDVKVAVKCVLLLALICPNFDYAAVSAADREWFMAHMKKTINSNGYRQHATRLRRLLFGGWKDKIPSVNTLQQKYL</sequence>
<keyword evidence="3" id="KW-1185">Reference proteome</keyword>
<accession>A0A9W8H2U7</accession>
<feature type="transmembrane region" description="Helical" evidence="1">
    <location>
        <begin position="37"/>
        <end position="57"/>
    </location>
</feature>
<organism evidence="2 3">
    <name type="scientific">Coemansia pectinata</name>
    <dbReference type="NCBI Taxonomy" id="1052879"/>
    <lineage>
        <taxon>Eukaryota</taxon>
        <taxon>Fungi</taxon>
        <taxon>Fungi incertae sedis</taxon>
        <taxon>Zoopagomycota</taxon>
        <taxon>Kickxellomycotina</taxon>
        <taxon>Kickxellomycetes</taxon>
        <taxon>Kickxellales</taxon>
        <taxon>Kickxellaceae</taxon>
        <taxon>Coemansia</taxon>
    </lineage>
</organism>
<protein>
    <submittedName>
        <fullName evidence="2">Uncharacterized protein</fullName>
    </submittedName>
</protein>
<evidence type="ECO:0000313" key="3">
    <source>
        <dbReference type="Proteomes" id="UP001140011"/>
    </source>
</evidence>
<dbReference type="OrthoDB" id="5554174at2759"/>
<evidence type="ECO:0000256" key="1">
    <source>
        <dbReference type="SAM" id="Phobius"/>
    </source>
</evidence>
<dbReference type="EMBL" id="JANBUH010000033">
    <property type="protein sequence ID" value="KAJ2756191.1"/>
    <property type="molecule type" value="Genomic_DNA"/>
</dbReference>
<dbReference type="AlphaFoldDB" id="A0A9W8H2U7"/>
<evidence type="ECO:0000313" key="2">
    <source>
        <dbReference type="EMBL" id="KAJ2756191.1"/>
    </source>
</evidence>
<proteinExistence type="predicted"/>
<name>A0A9W8H2U7_9FUNG</name>
<comment type="caution">
    <text evidence="2">The sequence shown here is derived from an EMBL/GenBank/DDBJ whole genome shotgun (WGS) entry which is preliminary data.</text>
</comment>
<reference evidence="2" key="1">
    <citation type="submission" date="2022-07" db="EMBL/GenBank/DDBJ databases">
        <title>Phylogenomic reconstructions and comparative analyses of Kickxellomycotina fungi.</title>
        <authorList>
            <person name="Reynolds N.K."/>
            <person name="Stajich J.E."/>
            <person name="Barry K."/>
            <person name="Grigoriev I.V."/>
            <person name="Crous P."/>
            <person name="Smith M.E."/>
        </authorList>
    </citation>
    <scope>NUCLEOTIDE SEQUENCE</scope>
    <source>
        <strain evidence="2">BCRC 34297</strain>
    </source>
</reference>
<dbReference type="Proteomes" id="UP001140011">
    <property type="component" value="Unassembled WGS sequence"/>
</dbReference>
<keyword evidence="1" id="KW-1133">Transmembrane helix</keyword>
<gene>
    <name evidence="2" type="ORF">GGI19_001027</name>
</gene>